<protein>
    <recommendedName>
        <fullName evidence="1">diguanylate cyclase</fullName>
        <ecNumber evidence="1">2.7.7.65</ecNumber>
    </recommendedName>
</protein>
<dbReference type="PANTHER" id="PTHR45138">
    <property type="entry name" value="REGULATORY COMPONENTS OF SENSORY TRANSDUCTION SYSTEM"/>
    <property type="match status" value="1"/>
</dbReference>
<dbReference type="EC" id="2.7.7.65" evidence="1"/>
<keyword evidence="6" id="KW-1185">Reference proteome</keyword>
<keyword evidence="3" id="KW-0812">Transmembrane</keyword>
<dbReference type="CDD" id="cd01949">
    <property type="entry name" value="GGDEF"/>
    <property type="match status" value="1"/>
</dbReference>
<evidence type="ECO:0000313" key="6">
    <source>
        <dbReference type="Proteomes" id="UP000422108"/>
    </source>
</evidence>
<feature type="transmembrane region" description="Helical" evidence="3">
    <location>
        <begin position="50"/>
        <end position="70"/>
    </location>
</feature>
<feature type="transmembrane region" description="Helical" evidence="3">
    <location>
        <begin position="82"/>
        <end position="102"/>
    </location>
</feature>
<dbReference type="PROSITE" id="PS50887">
    <property type="entry name" value="GGDEF"/>
    <property type="match status" value="1"/>
</dbReference>
<evidence type="ECO:0000256" key="2">
    <source>
        <dbReference type="ARBA" id="ARBA00034247"/>
    </source>
</evidence>
<dbReference type="GO" id="GO:0052621">
    <property type="term" value="F:diguanylate cyclase activity"/>
    <property type="evidence" value="ECO:0007669"/>
    <property type="project" value="UniProtKB-EC"/>
</dbReference>
<feature type="transmembrane region" description="Helical" evidence="3">
    <location>
        <begin position="137"/>
        <end position="155"/>
    </location>
</feature>
<evidence type="ECO:0000256" key="3">
    <source>
        <dbReference type="SAM" id="Phobius"/>
    </source>
</evidence>
<dbReference type="GO" id="GO:0043709">
    <property type="term" value="P:cell adhesion involved in single-species biofilm formation"/>
    <property type="evidence" value="ECO:0007669"/>
    <property type="project" value="TreeGrafter"/>
</dbReference>
<dbReference type="GO" id="GO:0005886">
    <property type="term" value="C:plasma membrane"/>
    <property type="evidence" value="ECO:0007669"/>
    <property type="project" value="TreeGrafter"/>
</dbReference>
<evidence type="ECO:0000256" key="1">
    <source>
        <dbReference type="ARBA" id="ARBA00012528"/>
    </source>
</evidence>
<comment type="catalytic activity">
    <reaction evidence="2">
        <text>2 GTP = 3',3'-c-di-GMP + 2 diphosphate</text>
        <dbReference type="Rhea" id="RHEA:24898"/>
        <dbReference type="ChEBI" id="CHEBI:33019"/>
        <dbReference type="ChEBI" id="CHEBI:37565"/>
        <dbReference type="ChEBI" id="CHEBI:58805"/>
        <dbReference type="EC" id="2.7.7.65"/>
    </reaction>
</comment>
<dbReference type="SMART" id="SM00267">
    <property type="entry name" value="GGDEF"/>
    <property type="match status" value="1"/>
</dbReference>
<feature type="transmembrane region" description="Helical" evidence="3">
    <location>
        <begin position="21"/>
        <end position="38"/>
    </location>
</feature>
<dbReference type="Proteomes" id="UP000422108">
    <property type="component" value="Chromosome"/>
</dbReference>
<evidence type="ECO:0000313" key="5">
    <source>
        <dbReference type="EMBL" id="BBO87955.1"/>
    </source>
</evidence>
<reference evidence="5 6" key="1">
    <citation type="submission" date="2019-11" db="EMBL/GenBank/DDBJ databases">
        <title>Comparative genomics of hydrocarbon-degrading Desulfosarcina strains.</title>
        <authorList>
            <person name="Watanabe M."/>
            <person name="Kojima H."/>
            <person name="Fukui M."/>
        </authorList>
    </citation>
    <scope>NUCLEOTIDE SEQUENCE [LARGE SCALE GENOMIC DNA]</scope>
    <source>
        <strain evidence="6">oXyS1</strain>
    </source>
</reference>
<proteinExistence type="predicted"/>
<dbReference type="Pfam" id="PF00990">
    <property type="entry name" value="GGDEF"/>
    <property type="match status" value="1"/>
</dbReference>
<dbReference type="AlphaFoldDB" id="A0A5K8A613"/>
<keyword evidence="3" id="KW-1133">Transmembrane helix</keyword>
<dbReference type="NCBIfam" id="TIGR00254">
    <property type="entry name" value="GGDEF"/>
    <property type="match status" value="1"/>
</dbReference>
<organism evidence="5 6">
    <name type="scientific">Desulfosarcina ovata subsp. ovata</name>
    <dbReference type="NCBI Taxonomy" id="2752305"/>
    <lineage>
        <taxon>Bacteria</taxon>
        <taxon>Pseudomonadati</taxon>
        <taxon>Thermodesulfobacteriota</taxon>
        <taxon>Desulfobacteria</taxon>
        <taxon>Desulfobacterales</taxon>
        <taxon>Desulfosarcinaceae</taxon>
        <taxon>Desulfosarcina</taxon>
    </lineage>
</organism>
<feature type="transmembrane region" description="Helical" evidence="3">
    <location>
        <begin position="114"/>
        <end position="132"/>
    </location>
</feature>
<feature type="transmembrane region" description="Helical" evidence="3">
    <location>
        <begin position="161"/>
        <end position="178"/>
    </location>
</feature>
<feature type="domain" description="GGDEF" evidence="4">
    <location>
        <begin position="235"/>
        <end position="370"/>
    </location>
</feature>
<dbReference type="InterPro" id="IPR043128">
    <property type="entry name" value="Rev_trsase/Diguanyl_cyclase"/>
</dbReference>
<dbReference type="GO" id="GO:1902201">
    <property type="term" value="P:negative regulation of bacterial-type flagellum-dependent cell motility"/>
    <property type="evidence" value="ECO:0007669"/>
    <property type="project" value="TreeGrafter"/>
</dbReference>
<dbReference type="SUPFAM" id="SSF55073">
    <property type="entry name" value="Nucleotide cyclase"/>
    <property type="match status" value="1"/>
</dbReference>
<name>A0A5K8A613_9BACT</name>
<dbReference type="EMBL" id="AP021879">
    <property type="protein sequence ID" value="BBO87955.1"/>
    <property type="molecule type" value="Genomic_DNA"/>
</dbReference>
<dbReference type="InterPro" id="IPR029787">
    <property type="entry name" value="Nucleotide_cyclase"/>
</dbReference>
<accession>A0A5K8A613</accession>
<evidence type="ECO:0000259" key="4">
    <source>
        <dbReference type="PROSITE" id="PS50887"/>
    </source>
</evidence>
<gene>
    <name evidence="5" type="ORF">DSCOOX_11350</name>
</gene>
<dbReference type="Gene3D" id="3.30.70.270">
    <property type="match status" value="1"/>
</dbReference>
<dbReference type="RefSeq" id="WP_162458796.1">
    <property type="nucleotide sequence ID" value="NZ_AP021879.1"/>
</dbReference>
<dbReference type="PANTHER" id="PTHR45138:SF9">
    <property type="entry name" value="DIGUANYLATE CYCLASE DGCM-RELATED"/>
    <property type="match status" value="1"/>
</dbReference>
<dbReference type="FunFam" id="3.30.70.270:FF:000001">
    <property type="entry name" value="Diguanylate cyclase domain protein"/>
    <property type="match status" value="1"/>
</dbReference>
<dbReference type="InterPro" id="IPR050469">
    <property type="entry name" value="Diguanylate_Cyclase"/>
</dbReference>
<sequence>MKTGEPINFSGRIITDIRKRSYNGIGFYPLLVFVTLYTDDFYRRHMDIVIHFGTMIAGICLFRLAHLAVFRWAKEFDERLNTYVFFTSVGLTSLIWGVWYAIVMGLQGEHNTKLIMAICTIGLCAGGSVAFVPSMHLAIFFNLSMLVPAIVRMLIHKANLPMAALTLIFCVYLTLLAYRSNREYRQALDNEQELLKKSEALVRLSRLDGLTSLFNRRYFNERFEQEWKQATRLGSPLTLMIADIDHFKRINDRYGHQAGDEYLKLTADIFREVFKRGTDLVARYGGEEFVILLPNTDTDTAIRMAETLRQRMADICLVHQKRRITATISIGIATTTPLPHAAADRLIAKADNALYKAKHKGRNRAVVFSSSPAIAESDRPG</sequence>
<dbReference type="InterPro" id="IPR000160">
    <property type="entry name" value="GGDEF_dom"/>
</dbReference>
<keyword evidence="3" id="KW-0472">Membrane</keyword>